<name>A0ABV9QJ21_9BURK</name>
<evidence type="ECO:0000313" key="4">
    <source>
        <dbReference type="Proteomes" id="UP001596001"/>
    </source>
</evidence>
<reference evidence="4" key="1">
    <citation type="journal article" date="2019" name="Int. J. Syst. Evol. Microbiol.">
        <title>The Global Catalogue of Microorganisms (GCM) 10K type strain sequencing project: providing services to taxonomists for standard genome sequencing and annotation.</title>
        <authorList>
            <consortium name="The Broad Institute Genomics Platform"/>
            <consortium name="The Broad Institute Genome Sequencing Center for Infectious Disease"/>
            <person name="Wu L."/>
            <person name="Ma J."/>
        </authorList>
    </citation>
    <scope>NUCLEOTIDE SEQUENCE [LARGE SCALE GENOMIC DNA]</scope>
    <source>
        <strain evidence="4">CCUG 49452</strain>
    </source>
</reference>
<keyword evidence="1" id="KW-1133">Transmembrane helix</keyword>
<proteinExistence type="predicted"/>
<dbReference type="InterPro" id="IPR036938">
    <property type="entry name" value="PAP2/HPO_sf"/>
</dbReference>
<sequence>MPIPVRAYAPPLHSDTRRLATMTLGMLLCLLLWDAAGQDRWLASVFGSRTGFALRDHWFLLQIMHEGARRMAWLLMLALIVGIWWPFGVLRYAHSRQRLQLATSTLVSLAAISLLKYGSTTSCPWDLQEFGGIARYVSHWAWNSMDGGVGHCFPAGHASAGFAFVGGFFALRHTQPQAAYRWLLWALAAGLTLGLAQQARGAHFMSHTLWTGWLCWCVGWLCDVLAHQIPHSTAD</sequence>
<dbReference type="CDD" id="cd03396">
    <property type="entry name" value="PAP2_like_6"/>
    <property type="match status" value="1"/>
</dbReference>
<dbReference type="Proteomes" id="UP001596001">
    <property type="component" value="Unassembled WGS sequence"/>
</dbReference>
<evidence type="ECO:0000256" key="1">
    <source>
        <dbReference type="SAM" id="Phobius"/>
    </source>
</evidence>
<organism evidence="3 4">
    <name type="scientific">Giesbergeria sinuosa</name>
    <dbReference type="NCBI Taxonomy" id="80883"/>
    <lineage>
        <taxon>Bacteria</taxon>
        <taxon>Pseudomonadati</taxon>
        <taxon>Pseudomonadota</taxon>
        <taxon>Betaproteobacteria</taxon>
        <taxon>Burkholderiales</taxon>
        <taxon>Comamonadaceae</taxon>
        <taxon>Giesbergeria</taxon>
    </lineage>
</organism>
<dbReference type="InterPro" id="IPR000326">
    <property type="entry name" value="PAP2/HPO"/>
</dbReference>
<comment type="caution">
    <text evidence="3">The sequence shown here is derived from an EMBL/GenBank/DDBJ whole genome shotgun (WGS) entry which is preliminary data.</text>
</comment>
<keyword evidence="1" id="KW-0812">Transmembrane</keyword>
<protein>
    <submittedName>
        <fullName evidence="3">Phosphatase PAP2 family protein</fullName>
    </submittedName>
</protein>
<feature type="domain" description="Phosphatidic acid phosphatase type 2/haloperoxidase" evidence="2">
    <location>
        <begin position="99"/>
        <end position="222"/>
    </location>
</feature>
<feature type="transmembrane region" description="Helical" evidence="1">
    <location>
        <begin position="71"/>
        <end position="92"/>
    </location>
</feature>
<dbReference type="SUPFAM" id="SSF48317">
    <property type="entry name" value="Acid phosphatase/Vanadium-dependent haloperoxidase"/>
    <property type="match status" value="1"/>
</dbReference>
<keyword evidence="1" id="KW-0472">Membrane</keyword>
<evidence type="ECO:0000259" key="2">
    <source>
        <dbReference type="Pfam" id="PF01569"/>
    </source>
</evidence>
<dbReference type="RefSeq" id="WP_382433347.1">
    <property type="nucleotide sequence ID" value="NZ_JBHSHJ010000010.1"/>
</dbReference>
<dbReference type="EMBL" id="JBHSHJ010000010">
    <property type="protein sequence ID" value="MFC4789710.1"/>
    <property type="molecule type" value="Genomic_DNA"/>
</dbReference>
<gene>
    <name evidence="3" type="ORF">ACFO6X_12045</name>
</gene>
<feature type="transmembrane region" description="Helical" evidence="1">
    <location>
        <begin position="178"/>
        <end position="196"/>
    </location>
</feature>
<evidence type="ECO:0000313" key="3">
    <source>
        <dbReference type="EMBL" id="MFC4789710.1"/>
    </source>
</evidence>
<accession>A0ABV9QJ21</accession>
<keyword evidence="4" id="KW-1185">Reference proteome</keyword>
<dbReference type="Pfam" id="PF01569">
    <property type="entry name" value="PAP2"/>
    <property type="match status" value="1"/>
</dbReference>
<feature type="transmembrane region" description="Helical" evidence="1">
    <location>
        <begin position="148"/>
        <end position="171"/>
    </location>
</feature>